<sequence>MPTRGLGQALQESFPGLIWQRCHTEESLGAHFRRNAKGRTPSSYQDQMHEVLDRVPEADSQEVPEAGSQEEARTRLDDLRERPEEKASSAMVSLEEGFYDATCHRGLA</sequence>
<dbReference type="AlphaFoldDB" id="A0A9X2U522"/>
<gene>
    <name evidence="2" type="ORF">GGP82_003572</name>
</gene>
<name>A0A9X2U522_9BACT</name>
<reference evidence="2" key="1">
    <citation type="submission" date="2022-08" db="EMBL/GenBank/DDBJ databases">
        <title>Genomic Encyclopedia of Type Strains, Phase V (KMG-V): Genome sequencing to study the core and pangenomes of soil and plant-associated prokaryotes.</title>
        <authorList>
            <person name="Whitman W."/>
        </authorList>
    </citation>
    <scope>NUCLEOTIDE SEQUENCE</scope>
    <source>
        <strain evidence="2">SP2016B</strain>
    </source>
</reference>
<accession>A0A9X2U522</accession>
<protein>
    <submittedName>
        <fullName evidence="2">Uncharacterized protein</fullName>
    </submittedName>
</protein>
<evidence type="ECO:0000313" key="2">
    <source>
        <dbReference type="EMBL" id="MCS3866989.1"/>
    </source>
</evidence>
<feature type="compositionally biased region" description="Basic and acidic residues" evidence="1">
    <location>
        <begin position="70"/>
        <end position="87"/>
    </location>
</feature>
<evidence type="ECO:0000256" key="1">
    <source>
        <dbReference type="SAM" id="MobiDB-lite"/>
    </source>
</evidence>
<comment type="caution">
    <text evidence="2">The sequence shown here is derived from an EMBL/GenBank/DDBJ whole genome shotgun (WGS) entry which is preliminary data.</text>
</comment>
<dbReference type="EMBL" id="JANTYZ010000029">
    <property type="protein sequence ID" value="MCS3866989.1"/>
    <property type="molecule type" value="Genomic_DNA"/>
</dbReference>
<feature type="region of interest" description="Disordered" evidence="1">
    <location>
        <begin position="54"/>
        <end position="91"/>
    </location>
</feature>
<dbReference type="Proteomes" id="UP001155034">
    <property type="component" value="Unassembled WGS sequence"/>
</dbReference>
<evidence type="ECO:0000313" key="3">
    <source>
        <dbReference type="Proteomes" id="UP001155034"/>
    </source>
</evidence>
<organism evidence="2 3">
    <name type="scientific">Salinibacter ruber</name>
    <dbReference type="NCBI Taxonomy" id="146919"/>
    <lineage>
        <taxon>Bacteria</taxon>
        <taxon>Pseudomonadati</taxon>
        <taxon>Rhodothermota</taxon>
        <taxon>Rhodothermia</taxon>
        <taxon>Rhodothermales</taxon>
        <taxon>Salinibacteraceae</taxon>
        <taxon>Salinibacter</taxon>
    </lineage>
</organism>
<proteinExistence type="predicted"/>